<dbReference type="PANTHER" id="PTHR12211:SF0">
    <property type="entry name" value="ENDOPLASMIC RETICULUM RESIDENT PROTEIN 29"/>
    <property type="match status" value="1"/>
</dbReference>
<feature type="chain" id="PRO_5036328670" evidence="3">
    <location>
        <begin position="24"/>
        <end position="266"/>
    </location>
</feature>
<dbReference type="FunFam" id="3.40.30.10:FF:000133">
    <property type="entry name" value="Endoplasmic reticulum resident protein 29"/>
    <property type="match status" value="1"/>
</dbReference>
<dbReference type="Gene3D" id="1.20.1150.12">
    <property type="entry name" value="Endoplasmic reticulum resident protein 29, C-terminal domain"/>
    <property type="match status" value="1"/>
</dbReference>
<dbReference type="InterPro" id="IPR016855">
    <property type="entry name" value="ERp29"/>
</dbReference>
<dbReference type="InterPro" id="IPR036249">
    <property type="entry name" value="Thioredoxin-like_sf"/>
</dbReference>
<dbReference type="Gene3D" id="3.40.30.10">
    <property type="entry name" value="Glutaredoxin"/>
    <property type="match status" value="1"/>
</dbReference>
<dbReference type="InterPro" id="IPR011679">
    <property type="entry name" value="ERp29_C"/>
</dbReference>
<dbReference type="VEuPathDB" id="VectorBase:CSON015574"/>
<evidence type="ECO:0000313" key="6">
    <source>
        <dbReference type="EMBL" id="SSX08360.1"/>
    </source>
</evidence>
<dbReference type="GO" id="GO:0009306">
    <property type="term" value="P:protein secretion"/>
    <property type="evidence" value="ECO:0007669"/>
    <property type="project" value="InterPro"/>
</dbReference>
<keyword evidence="3" id="KW-0732">Signal</keyword>
<dbReference type="PROSITE" id="PS51257">
    <property type="entry name" value="PROKAR_LIPOPROTEIN"/>
    <property type="match status" value="1"/>
</dbReference>
<dbReference type="OMA" id="QMTWISR"/>
<keyword evidence="1" id="KW-0256">Endoplasmic reticulum</keyword>
<dbReference type="EMBL" id="UFQT01000999">
    <property type="protein sequence ID" value="SSX28383.1"/>
    <property type="molecule type" value="Genomic_DNA"/>
</dbReference>
<reference evidence="6" key="1">
    <citation type="submission" date="2018-04" db="EMBL/GenBank/DDBJ databases">
        <authorList>
            <person name="Go L.Y."/>
            <person name="Mitchell J.A."/>
        </authorList>
    </citation>
    <scope>NUCLEOTIDE SEQUENCE</scope>
    <source>
        <tissue evidence="6">Whole organism</tissue>
    </source>
</reference>
<evidence type="ECO:0000313" key="7">
    <source>
        <dbReference type="EMBL" id="SSX28383.1"/>
    </source>
</evidence>
<evidence type="ECO:0000256" key="2">
    <source>
        <dbReference type="SAM" id="Coils"/>
    </source>
</evidence>
<protein>
    <submittedName>
        <fullName evidence="7">CSON015574 protein</fullName>
    </submittedName>
</protein>
<accession>A0A336MHR0</accession>
<feature type="domain" description="Endoplasmic reticulum resident protein 29 C-terminal" evidence="4">
    <location>
        <begin position="152"/>
        <end position="249"/>
    </location>
</feature>
<feature type="domain" description="ERp29 N-terminal" evidence="5">
    <location>
        <begin position="28"/>
        <end position="150"/>
    </location>
</feature>
<dbReference type="InterPro" id="IPR036356">
    <property type="entry name" value="ERp29_C_sf"/>
</dbReference>
<evidence type="ECO:0000256" key="1">
    <source>
        <dbReference type="ARBA" id="ARBA00022824"/>
    </source>
</evidence>
<dbReference type="Pfam" id="PF07912">
    <property type="entry name" value="ERp29_N"/>
    <property type="match status" value="1"/>
</dbReference>
<proteinExistence type="predicted"/>
<dbReference type="SUPFAM" id="SSF47933">
    <property type="entry name" value="ERP29 C domain-like"/>
    <property type="match status" value="1"/>
</dbReference>
<evidence type="ECO:0000259" key="4">
    <source>
        <dbReference type="Pfam" id="PF07749"/>
    </source>
</evidence>
<dbReference type="PANTHER" id="PTHR12211">
    <property type="entry name" value="ENDOPLASMIC RETICULUM PROTEIN ERP29"/>
    <property type="match status" value="1"/>
</dbReference>
<name>A0A336MHR0_CULSO</name>
<keyword evidence="2" id="KW-0175">Coiled coil</keyword>
<evidence type="ECO:0000256" key="3">
    <source>
        <dbReference type="SAM" id="SignalP"/>
    </source>
</evidence>
<sequence length="266" mass="30691">MSLNKLDNFIVIFLIFFVTNVSYQVAASCKGCVELDSLIFDKLVSKFDYTIVKFDISYPYGEKHEQFEEFSKAASQVSNLLVAEVGVKDYGDKDNEDLAVRFNVKTDKFPVIKLFDKNNLEKPIEFTDSEFTADSIRKFVRQNSDIYIGLAGCVRKFDELARRFALEFDTKDAPKTILEETKKLADDYRGKKEDYAAKIYIAYMDRIIERGGLTFVLAEKQRLKKVLEGKVSDAKKEDLKKRLNILESFTLPEKSEPQKNNEKNEL</sequence>
<dbReference type="GO" id="GO:0005788">
    <property type="term" value="C:endoplasmic reticulum lumen"/>
    <property type="evidence" value="ECO:0007669"/>
    <property type="project" value="InterPro"/>
</dbReference>
<feature type="signal peptide" evidence="3">
    <location>
        <begin position="1"/>
        <end position="23"/>
    </location>
</feature>
<dbReference type="Pfam" id="PF07749">
    <property type="entry name" value="ERp29"/>
    <property type="match status" value="1"/>
</dbReference>
<gene>
    <name evidence="7" type="primary">CSON015574</name>
</gene>
<dbReference type="EMBL" id="UFQS01000999">
    <property type="protein sequence ID" value="SSX08360.1"/>
    <property type="molecule type" value="Genomic_DNA"/>
</dbReference>
<organism evidence="7">
    <name type="scientific">Culicoides sonorensis</name>
    <name type="common">Biting midge</name>
    <dbReference type="NCBI Taxonomy" id="179676"/>
    <lineage>
        <taxon>Eukaryota</taxon>
        <taxon>Metazoa</taxon>
        <taxon>Ecdysozoa</taxon>
        <taxon>Arthropoda</taxon>
        <taxon>Hexapoda</taxon>
        <taxon>Insecta</taxon>
        <taxon>Pterygota</taxon>
        <taxon>Neoptera</taxon>
        <taxon>Endopterygota</taxon>
        <taxon>Diptera</taxon>
        <taxon>Nematocera</taxon>
        <taxon>Chironomoidea</taxon>
        <taxon>Ceratopogonidae</taxon>
        <taxon>Ceratopogoninae</taxon>
        <taxon>Culicoides</taxon>
        <taxon>Monoculicoides</taxon>
    </lineage>
</organism>
<dbReference type="InterPro" id="IPR012883">
    <property type="entry name" value="ERp29_N"/>
</dbReference>
<feature type="coiled-coil region" evidence="2">
    <location>
        <begin position="178"/>
        <end position="237"/>
    </location>
</feature>
<dbReference type="SUPFAM" id="SSF52833">
    <property type="entry name" value="Thioredoxin-like"/>
    <property type="match status" value="1"/>
</dbReference>
<reference evidence="7" key="2">
    <citation type="submission" date="2018-07" db="EMBL/GenBank/DDBJ databases">
        <authorList>
            <person name="Quirk P.G."/>
            <person name="Krulwich T.A."/>
        </authorList>
    </citation>
    <scope>NUCLEOTIDE SEQUENCE</scope>
</reference>
<dbReference type="AlphaFoldDB" id="A0A336MHR0"/>
<evidence type="ECO:0000259" key="5">
    <source>
        <dbReference type="Pfam" id="PF07912"/>
    </source>
</evidence>